<dbReference type="EMBL" id="ATCN01000316">
    <property type="protein sequence ID" value="EPR79273.1"/>
    <property type="molecule type" value="Genomic_DNA"/>
</dbReference>
<evidence type="ECO:0000256" key="1">
    <source>
        <dbReference type="SAM" id="Phobius"/>
    </source>
</evidence>
<dbReference type="Proteomes" id="UP000014978">
    <property type="component" value="Unassembled WGS sequence"/>
</dbReference>
<sequence length="211" mass="24487">MFTFFYFIIISMLPYSHSLVFDLSTTDTLILSEDIIEHQIIQGSFKPLKNDTDANVTYNAIVTDENNDKIFFHSNNLPIGEETHFSFNTVEAVTVLFKMKVQRNNNDTYKNTPLKIELKIDSKFDTFNKEVAKNEKITPAMQTLTALEKLLREVHNNSIMRKNKFNQVAGQHKRLIFSVVVLSFVTLLLFIAGNAYQVMVFKKFLKQKKYI</sequence>
<keyword evidence="5" id="KW-1185">Reference proteome</keyword>
<accession>S7XTS5</accession>
<dbReference type="InterPro" id="IPR009038">
    <property type="entry name" value="GOLD_dom"/>
</dbReference>
<feature type="domain" description="GOLD" evidence="3">
    <location>
        <begin position="18"/>
        <end position="206"/>
    </location>
</feature>
<dbReference type="AlphaFoldDB" id="S7XTS5"/>
<evidence type="ECO:0000313" key="4">
    <source>
        <dbReference type="EMBL" id="EPR79273.1"/>
    </source>
</evidence>
<dbReference type="Pfam" id="PF01105">
    <property type="entry name" value="EMP24_GP25L"/>
    <property type="match status" value="1"/>
</dbReference>
<gene>
    <name evidence="4" type="ORF">SLOPH_335</name>
</gene>
<keyword evidence="2" id="KW-0732">Signal</keyword>
<evidence type="ECO:0000256" key="2">
    <source>
        <dbReference type="SAM" id="SignalP"/>
    </source>
</evidence>
<comment type="caution">
    <text evidence="4">The sequence shown here is derived from an EMBL/GenBank/DDBJ whole genome shotgun (WGS) entry which is preliminary data.</text>
</comment>
<organism evidence="4 5">
    <name type="scientific">Spraguea lophii (strain 42_110)</name>
    <name type="common">Microsporidian parasite</name>
    <dbReference type="NCBI Taxonomy" id="1358809"/>
    <lineage>
        <taxon>Eukaryota</taxon>
        <taxon>Fungi</taxon>
        <taxon>Fungi incertae sedis</taxon>
        <taxon>Microsporidia</taxon>
        <taxon>Spragueidae</taxon>
        <taxon>Spraguea</taxon>
    </lineage>
</organism>
<proteinExistence type="predicted"/>
<dbReference type="VEuPathDB" id="MicrosporidiaDB:SLOPH_335"/>
<name>S7XTS5_SPRLO</name>
<feature type="chain" id="PRO_5004559548" evidence="2">
    <location>
        <begin position="19"/>
        <end position="211"/>
    </location>
</feature>
<dbReference type="InParanoid" id="S7XTS5"/>
<keyword evidence="1" id="KW-0812">Transmembrane</keyword>
<dbReference type="OMA" id="VSILCIN"/>
<feature type="signal peptide" evidence="2">
    <location>
        <begin position="1"/>
        <end position="18"/>
    </location>
</feature>
<evidence type="ECO:0000313" key="5">
    <source>
        <dbReference type="Proteomes" id="UP000014978"/>
    </source>
</evidence>
<feature type="transmembrane region" description="Helical" evidence="1">
    <location>
        <begin position="175"/>
        <end position="201"/>
    </location>
</feature>
<evidence type="ECO:0000259" key="3">
    <source>
        <dbReference type="SMART" id="SM01190"/>
    </source>
</evidence>
<dbReference type="HOGENOM" id="CLU_115931_0_0_1"/>
<keyword evidence="1" id="KW-0472">Membrane</keyword>
<dbReference type="SMART" id="SM01190">
    <property type="entry name" value="EMP24_GP25L"/>
    <property type="match status" value="1"/>
</dbReference>
<dbReference type="STRING" id="1358809.S7XTS5"/>
<dbReference type="OrthoDB" id="759142at2759"/>
<keyword evidence="1" id="KW-1133">Transmembrane helix</keyword>
<protein>
    <submittedName>
        <fullName evidence="4">Emp24/gp25L/p24 family protein</fullName>
    </submittedName>
</protein>
<reference evidence="5" key="1">
    <citation type="journal article" date="2013" name="PLoS Genet.">
        <title>The genome of Spraguea lophii and the basis of host-microsporidian interactions.</title>
        <authorList>
            <person name="Campbell S.E."/>
            <person name="Williams T.A."/>
            <person name="Yousuf A."/>
            <person name="Soanes D.M."/>
            <person name="Paszkiewicz K.H."/>
            <person name="Williams B.A.P."/>
        </authorList>
    </citation>
    <scope>NUCLEOTIDE SEQUENCE [LARGE SCALE GENOMIC DNA]</scope>
    <source>
        <strain evidence="5">42_110</strain>
    </source>
</reference>